<dbReference type="GO" id="GO:0042840">
    <property type="term" value="P:D-glucuronate catabolic process"/>
    <property type="evidence" value="ECO:0007669"/>
    <property type="project" value="TreeGrafter"/>
</dbReference>
<reference evidence="2" key="2">
    <citation type="submission" date="2020-09" db="EMBL/GenBank/DDBJ databases">
        <authorList>
            <person name="Sun Q."/>
            <person name="Zhou Y."/>
        </authorList>
    </citation>
    <scope>NUCLEOTIDE SEQUENCE</scope>
    <source>
        <strain evidence="2">CGMCC 1.7086</strain>
    </source>
</reference>
<sequence length="378" mass="43458">MDTFAQIRPYQDDEVQAVLQRLFDDPELLDALVRFRFANWPKWLGKPLALALRWQLKRRFGDIRTVRDFQHQLEPFIQRMIDTTTAGLRIYGLEQLDLTRPCLFISNHRDIALDPAFVCWALHLKGQDTVRIAIGDNLLTKPWVSDLMRLNKSFIVKRSASSKREKLQASKELSAYIHHSLCEENAHIWLAQREGRAKDGVDKTNPAIISMLMLNKPKEQAFSEYLSQLRIVPVAIGYEYDPCDLAKAKELHQQAMTGQYEKEDHEDVASISRGIVGYKGKVEVCFGQPIAGEQFDSAKQVAEDIDKQIRALYPTLTTTHLAAEQLGWDTSHENIHFTASQLKVERARFDKRLAEVPDEIRQRILSMYAAPLNSQEKE</sequence>
<dbReference type="InterPro" id="IPR002123">
    <property type="entry name" value="Plipid/glycerol_acylTrfase"/>
</dbReference>
<dbReference type="SUPFAM" id="SSF69593">
    <property type="entry name" value="Glycerol-3-phosphate (1)-acyltransferase"/>
    <property type="match status" value="1"/>
</dbReference>
<evidence type="ECO:0000259" key="1">
    <source>
        <dbReference type="SMART" id="SM00563"/>
    </source>
</evidence>
<dbReference type="EMBL" id="BMLS01000005">
    <property type="protein sequence ID" value="GGO72324.1"/>
    <property type="molecule type" value="Genomic_DNA"/>
</dbReference>
<dbReference type="AlphaFoldDB" id="A0A917Z179"/>
<gene>
    <name evidence="2" type="ORF">GCM10010982_30170</name>
</gene>
<dbReference type="PANTHER" id="PTHR30068">
    <property type="entry name" value="URONATE ISOMERASE"/>
    <property type="match status" value="1"/>
</dbReference>
<evidence type="ECO:0000313" key="3">
    <source>
        <dbReference type="Proteomes" id="UP000606935"/>
    </source>
</evidence>
<dbReference type="Pfam" id="PF01553">
    <property type="entry name" value="Acyltransferase"/>
    <property type="match status" value="1"/>
</dbReference>
<dbReference type="SMART" id="SM00563">
    <property type="entry name" value="PlsC"/>
    <property type="match status" value="1"/>
</dbReference>
<accession>A0A917Z179</accession>
<protein>
    <recommendedName>
        <fullName evidence="1">Phospholipid/glycerol acyltransferase domain-containing protein</fullName>
    </recommendedName>
</protein>
<name>A0A917Z179_9ALTE</name>
<dbReference type="Proteomes" id="UP000606935">
    <property type="component" value="Unassembled WGS sequence"/>
</dbReference>
<proteinExistence type="predicted"/>
<comment type="caution">
    <text evidence="2">The sequence shown here is derived from an EMBL/GenBank/DDBJ whole genome shotgun (WGS) entry which is preliminary data.</text>
</comment>
<reference evidence="2" key="1">
    <citation type="journal article" date="2014" name="Int. J. Syst. Evol. Microbiol.">
        <title>Complete genome sequence of Corynebacterium casei LMG S-19264T (=DSM 44701T), isolated from a smear-ripened cheese.</title>
        <authorList>
            <consortium name="US DOE Joint Genome Institute (JGI-PGF)"/>
            <person name="Walter F."/>
            <person name="Albersmeier A."/>
            <person name="Kalinowski J."/>
            <person name="Ruckert C."/>
        </authorList>
    </citation>
    <scope>NUCLEOTIDE SEQUENCE</scope>
    <source>
        <strain evidence="2">CGMCC 1.7086</strain>
    </source>
</reference>
<dbReference type="GO" id="GO:0016746">
    <property type="term" value="F:acyltransferase activity"/>
    <property type="evidence" value="ECO:0007669"/>
    <property type="project" value="InterPro"/>
</dbReference>
<feature type="domain" description="Phospholipid/glycerol acyltransferase" evidence="1">
    <location>
        <begin position="102"/>
        <end position="239"/>
    </location>
</feature>
<keyword evidence="3" id="KW-1185">Reference proteome</keyword>
<organism evidence="2 3">
    <name type="scientific">Bowmanella pacifica</name>
    <dbReference type="NCBI Taxonomy" id="502051"/>
    <lineage>
        <taxon>Bacteria</taxon>
        <taxon>Pseudomonadati</taxon>
        <taxon>Pseudomonadota</taxon>
        <taxon>Gammaproteobacteria</taxon>
        <taxon>Alteromonadales</taxon>
        <taxon>Alteromonadaceae</taxon>
        <taxon>Bowmanella</taxon>
    </lineage>
</organism>
<dbReference type="PANTHER" id="PTHR30068:SF3">
    <property type="entry name" value="PHOSPHOLIPID_GLYCEROL ACYLTRANSFERASE DOMAIN-CONTAINING PROTEIN"/>
    <property type="match status" value="1"/>
</dbReference>
<evidence type="ECO:0000313" key="2">
    <source>
        <dbReference type="EMBL" id="GGO72324.1"/>
    </source>
</evidence>
<dbReference type="RefSeq" id="WP_188696969.1">
    <property type="nucleotide sequence ID" value="NZ_BMLS01000005.1"/>
</dbReference>
<dbReference type="GO" id="GO:0019698">
    <property type="term" value="P:D-galacturonate catabolic process"/>
    <property type="evidence" value="ECO:0007669"/>
    <property type="project" value="TreeGrafter"/>
</dbReference>